<dbReference type="Proteomes" id="UP000269669">
    <property type="component" value="Unassembled WGS sequence"/>
</dbReference>
<proteinExistence type="predicted"/>
<keyword evidence="1" id="KW-0812">Transmembrane</keyword>
<keyword evidence="1" id="KW-1133">Transmembrane helix</keyword>
<evidence type="ECO:0000313" key="2">
    <source>
        <dbReference type="EMBL" id="RSL18356.1"/>
    </source>
</evidence>
<dbReference type="RefSeq" id="WP_125486728.1">
    <property type="nucleotide sequence ID" value="NZ_RSDW01000001.1"/>
</dbReference>
<evidence type="ECO:0000313" key="3">
    <source>
        <dbReference type="Proteomes" id="UP000269669"/>
    </source>
</evidence>
<feature type="transmembrane region" description="Helical" evidence="1">
    <location>
        <begin position="253"/>
        <end position="274"/>
    </location>
</feature>
<dbReference type="EMBL" id="RSDW01000001">
    <property type="protein sequence ID" value="RSL18356.1"/>
    <property type="molecule type" value="Genomic_DNA"/>
</dbReference>
<dbReference type="AlphaFoldDB" id="A0A3R9WJ12"/>
<reference evidence="2 3" key="1">
    <citation type="submission" date="2018-12" db="EMBL/GenBank/DDBJ databases">
        <title>Sequencing of bacterial isolates from soil warming experiment in Harvard Forest, Massachusetts, USA.</title>
        <authorList>
            <person name="Deangelis K."/>
        </authorList>
    </citation>
    <scope>NUCLEOTIDE SEQUENCE [LARGE SCALE GENOMIC DNA]</scope>
    <source>
        <strain evidence="2 3">EB153</strain>
    </source>
</reference>
<evidence type="ECO:0000256" key="1">
    <source>
        <dbReference type="SAM" id="Phobius"/>
    </source>
</evidence>
<comment type="caution">
    <text evidence="2">The sequence shown here is derived from an EMBL/GenBank/DDBJ whole genome shotgun (WGS) entry which is preliminary data.</text>
</comment>
<name>A0A3R9WJ12_9BACT</name>
<gene>
    <name evidence="2" type="ORF">EDE15_3923</name>
</gene>
<organism evidence="2 3">
    <name type="scientific">Edaphobacter aggregans</name>
    <dbReference type="NCBI Taxonomy" id="570835"/>
    <lineage>
        <taxon>Bacteria</taxon>
        <taxon>Pseudomonadati</taxon>
        <taxon>Acidobacteriota</taxon>
        <taxon>Terriglobia</taxon>
        <taxon>Terriglobales</taxon>
        <taxon>Acidobacteriaceae</taxon>
        <taxon>Edaphobacter</taxon>
    </lineage>
</organism>
<protein>
    <submittedName>
        <fullName evidence="2">Uncharacterized protein</fullName>
    </submittedName>
</protein>
<feature type="transmembrane region" description="Helical" evidence="1">
    <location>
        <begin position="280"/>
        <end position="299"/>
    </location>
</feature>
<dbReference type="OrthoDB" id="9835377at2"/>
<keyword evidence="1" id="KW-0472">Membrane</keyword>
<sequence>MAMEESGVPKPKNLRNLCEIIQGMDSLASIEREHPVLGAQLIVFVRDIRACCTEAYERLSAALGSVRTLPRHPNLKEIDEAISKLNDAPSSEWFRNAAQICDRLQAVSERFLPQLGKQRDYSRKVFDESYASTISSAADPDTTTPELYEARGNADYYRVENLMRALYHHEGNLKEDLRYVVYQVQDMLGDAKTTLDVEETKAYVSEVQQEITDRMDQIAKLTYQIEGSSSNGAALILAREKVAEQALQTPERVLILSMFFIVLIFGLGAFAFSFLKFHQFVLITGFALTAVIVVNAFYLRSIDKLSEENFLKLMELALLKFFAPLTKRGKSSA</sequence>
<keyword evidence="3" id="KW-1185">Reference proteome</keyword>
<accession>A0A3R9WJ12</accession>